<comment type="caution">
    <text evidence="4">The sequence shown here is derived from an EMBL/GenBank/DDBJ whole genome shotgun (WGS) entry which is preliminary data.</text>
</comment>
<sequence>MPKLSNNDHNSDLVKEASKSKLKRPPMYKVILNNDDYTPMDFVVEVLLKFFAMDLEKANHIMFRVHKEGKAVVGTYSSEIAETKVAQVNQYSRASQHPLLCTMEQE</sequence>
<feature type="compositionally biased region" description="Basic and acidic residues" evidence="2">
    <location>
        <begin position="9"/>
        <end position="19"/>
    </location>
</feature>
<dbReference type="Pfam" id="PF02617">
    <property type="entry name" value="ClpS"/>
    <property type="match status" value="1"/>
</dbReference>
<dbReference type="HAMAP" id="MF_00302">
    <property type="entry name" value="ClpS"/>
    <property type="match status" value="1"/>
</dbReference>
<dbReference type="InterPro" id="IPR022935">
    <property type="entry name" value="ClpS"/>
</dbReference>
<dbReference type="GO" id="GO:0030163">
    <property type="term" value="P:protein catabolic process"/>
    <property type="evidence" value="ECO:0007669"/>
    <property type="project" value="InterPro"/>
</dbReference>
<evidence type="ECO:0000259" key="3">
    <source>
        <dbReference type="Pfam" id="PF02617"/>
    </source>
</evidence>
<dbReference type="AlphaFoldDB" id="A0A6N8F6V8"/>
<comment type="similarity">
    <text evidence="1">Belongs to the ClpS family.</text>
</comment>
<feature type="domain" description="Adaptor protein ClpS core" evidence="3">
    <location>
        <begin position="23"/>
        <end position="102"/>
    </location>
</feature>
<evidence type="ECO:0000313" key="5">
    <source>
        <dbReference type="Proteomes" id="UP000439994"/>
    </source>
</evidence>
<protein>
    <recommendedName>
        <fullName evidence="1">ATP-dependent Clp protease adapter protein ClpS</fullName>
    </recommendedName>
</protein>
<dbReference type="Proteomes" id="UP000439994">
    <property type="component" value="Unassembled WGS sequence"/>
</dbReference>
<dbReference type="InterPro" id="IPR003769">
    <property type="entry name" value="ClpS_core"/>
</dbReference>
<dbReference type="InterPro" id="IPR014719">
    <property type="entry name" value="Ribosomal_bL12_C/ClpS-like"/>
</dbReference>
<reference evidence="4 5" key="1">
    <citation type="submission" date="2019-11" db="EMBL/GenBank/DDBJ databases">
        <title>P. haliotis isolates from Z. marina roots.</title>
        <authorList>
            <person name="Cohen M."/>
            <person name="Jospin G."/>
            <person name="Eisen J.A."/>
            <person name="Coil D.A."/>
        </authorList>
    </citation>
    <scope>NUCLEOTIDE SEQUENCE [LARGE SCALE GENOMIC DNA]</scope>
    <source>
        <strain evidence="4 5">UCD-MCMsp1aY</strain>
    </source>
</reference>
<evidence type="ECO:0000256" key="2">
    <source>
        <dbReference type="SAM" id="MobiDB-lite"/>
    </source>
</evidence>
<keyword evidence="4" id="KW-0645">Protease</keyword>
<dbReference type="RefSeq" id="WP_155693580.1">
    <property type="nucleotide sequence ID" value="NZ_WOCD01000001.1"/>
</dbReference>
<feature type="region of interest" description="Disordered" evidence="2">
    <location>
        <begin position="1"/>
        <end position="22"/>
    </location>
</feature>
<dbReference type="PANTHER" id="PTHR33473">
    <property type="entry name" value="ATP-DEPENDENT CLP PROTEASE ADAPTER PROTEIN CLPS1, CHLOROPLASTIC"/>
    <property type="match status" value="1"/>
</dbReference>
<dbReference type="SUPFAM" id="SSF54736">
    <property type="entry name" value="ClpS-like"/>
    <property type="match status" value="1"/>
</dbReference>
<accession>A0A6N8F6V8</accession>
<dbReference type="GO" id="GO:0006508">
    <property type="term" value="P:proteolysis"/>
    <property type="evidence" value="ECO:0007669"/>
    <property type="project" value="UniProtKB-UniRule"/>
</dbReference>
<dbReference type="EMBL" id="WOCD01000001">
    <property type="protein sequence ID" value="MUH71129.1"/>
    <property type="molecule type" value="Genomic_DNA"/>
</dbReference>
<keyword evidence="4" id="KW-0378">Hydrolase</keyword>
<dbReference type="GO" id="GO:0008233">
    <property type="term" value="F:peptidase activity"/>
    <property type="evidence" value="ECO:0007669"/>
    <property type="project" value="UniProtKB-KW"/>
</dbReference>
<proteinExistence type="inferred from homology"/>
<keyword evidence="5" id="KW-1185">Reference proteome</keyword>
<evidence type="ECO:0000313" key="4">
    <source>
        <dbReference type="EMBL" id="MUH71129.1"/>
    </source>
</evidence>
<dbReference type="PANTHER" id="PTHR33473:SF19">
    <property type="entry name" value="ATP-DEPENDENT CLP PROTEASE ADAPTER PROTEIN CLPS"/>
    <property type="match status" value="1"/>
</dbReference>
<comment type="function">
    <text evidence="1">Involved in the modulation of the specificity of the ClpAP-mediated ATP-dependent protein degradation.</text>
</comment>
<organism evidence="4 5">
    <name type="scientific">Psychrosphaera haliotis</name>
    <dbReference type="NCBI Taxonomy" id="555083"/>
    <lineage>
        <taxon>Bacteria</taxon>
        <taxon>Pseudomonadati</taxon>
        <taxon>Pseudomonadota</taxon>
        <taxon>Gammaproteobacteria</taxon>
        <taxon>Alteromonadales</taxon>
        <taxon>Pseudoalteromonadaceae</taxon>
        <taxon>Psychrosphaera</taxon>
    </lineage>
</organism>
<dbReference type="Gene3D" id="3.30.1390.10">
    <property type="match status" value="1"/>
</dbReference>
<comment type="subunit">
    <text evidence="1">Binds to the N-terminal domain of the chaperone ClpA.</text>
</comment>
<dbReference type="NCBIfam" id="NF000672">
    <property type="entry name" value="PRK00033.1-5"/>
    <property type="match status" value="1"/>
</dbReference>
<gene>
    <name evidence="1 4" type="primary">clpS</name>
    <name evidence="4" type="ORF">GNP35_00630</name>
</gene>
<dbReference type="OrthoDB" id="9796121at2"/>
<evidence type="ECO:0000256" key="1">
    <source>
        <dbReference type="HAMAP-Rule" id="MF_00302"/>
    </source>
</evidence>
<dbReference type="FunFam" id="3.30.1390.10:FF:000002">
    <property type="entry name" value="ATP-dependent Clp protease adapter protein ClpS"/>
    <property type="match status" value="1"/>
</dbReference>
<dbReference type="NCBIfam" id="NF000670">
    <property type="entry name" value="PRK00033.1-3"/>
    <property type="match status" value="1"/>
</dbReference>
<name>A0A6N8F6V8_9GAMM</name>